<comment type="caution">
    <text evidence="3">The sequence shown here is derived from an EMBL/GenBank/DDBJ whole genome shotgun (WGS) entry which is preliminary data.</text>
</comment>
<dbReference type="InterPro" id="IPR029006">
    <property type="entry name" value="ADF-H/Gelsolin-like_dom_sf"/>
</dbReference>
<dbReference type="STRING" id="71717.A0A4Y7TQM5"/>
<feature type="compositionally biased region" description="Basic and acidic residues" evidence="1">
    <location>
        <begin position="360"/>
        <end position="385"/>
    </location>
</feature>
<dbReference type="PROSITE" id="PS51263">
    <property type="entry name" value="ADF_H"/>
    <property type="match status" value="1"/>
</dbReference>
<reference evidence="3 4" key="1">
    <citation type="journal article" date="2019" name="Nat. Ecol. Evol.">
        <title>Megaphylogeny resolves global patterns of mushroom evolution.</title>
        <authorList>
            <person name="Varga T."/>
            <person name="Krizsan K."/>
            <person name="Foldi C."/>
            <person name="Dima B."/>
            <person name="Sanchez-Garcia M."/>
            <person name="Sanchez-Ramirez S."/>
            <person name="Szollosi G.J."/>
            <person name="Szarkandi J.G."/>
            <person name="Papp V."/>
            <person name="Albert L."/>
            <person name="Andreopoulos W."/>
            <person name="Angelini C."/>
            <person name="Antonin V."/>
            <person name="Barry K.W."/>
            <person name="Bougher N.L."/>
            <person name="Buchanan P."/>
            <person name="Buyck B."/>
            <person name="Bense V."/>
            <person name="Catcheside P."/>
            <person name="Chovatia M."/>
            <person name="Cooper J."/>
            <person name="Damon W."/>
            <person name="Desjardin D."/>
            <person name="Finy P."/>
            <person name="Geml J."/>
            <person name="Haridas S."/>
            <person name="Hughes K."/>
            <person name="Justo A."/>
            <person name="Karasinski D."/>
            <person name="Kautmanova I."/>
            <person name="Kiss B."/>
            <person name="Kocsube S."/>
            <person name="Kotiranta H."/>
            <person name="LaButti K.M."/>
            <person name="Lechner B.E."/>
            <person name="Liimatainen K."/>
            <person name="Lipzen A."/>
            <person name="Lukacs Z."/>
            <person name="Mihaltcheva S."/>
            <person name="Morgado L.N."/>
            <person name="Niskanen T."/>
            <person name="Noordeloos M.E."/>
            <person name="Ohm R.A."/>
            <person name="Ortiz-Santana B."/>
            <person name="Ovrebo C."/>
            <person name="Racz N."/>
            <person name="Riley R."/>
            <person name="Savchenko A."/>
            <person name="Shiryaev A."/>
            <person name="Soop K."/>
            <person name="Spirin V."/>
            <person name="Szebenyi C."/>
            <person name="Tomsovsky M."/>
            <person name="Tulloss R.E."/>
            <person name="Uehling J."/>
            <person name="Grigoriev I.V."/>
            <person name="Vagvolgyi C."/>
            <person name="Papp T."/>
            <person name="Martin F.M."/>
            <person name="Miettinen O."/>
            <person name="Hibbett D.S."/>
            <person name="Nagy L.G."/>
        </authorList>
    </citation>
    <scope>NUCLEOTIDE SEQUENCE [LARGE SCALE GENOMIC DNA]</scope>
    <source>
        <strain evidence="3 4">FP101781</strain>
    </source>
</reference>
<protein>
    <recommendedName>
        <fullName evidence="2">ADF-H domain-containing protein</fullName>
    </recommendedName>
</protein>
<feature type="domain" description="ADF-H" evidence="2">
    <location>
        <begin position="1"/>
        <end position="127"/>
    </location>
</feature>
<dbReference type="AlphaFoldDB" id="A0A4Y7TQM5"/>
<keyword evidence="4" id="KW-1185">Reference proteome</keyword>
<evidence type="ECO:0000313" key="3">
    <source>
        <dbReference type="EMBL" id="TEB36473.1"/>
    </source>
</evidence>
<dbReference type="InterPro" id="IPR002108">
    <property type="entry name" value="ADF-H"/>
</dbReference>
<dbReference type="GO" id="GO:0003779">
    <property type="term" value="F:actin binding"/>
    <property type="evidence" value="ECO:0007669"/>
    <property type="project" value="InterPro"/>
</dbReference>
<dbReference type="EMBL" id="QPFP01000005">
    <property type="protein sequence ID" value="TEB36473.1"/>
    <property type="molecule type" value="Genomic_DNA"/>
</dbReference>
<dbReference type="SUPFAM" id="SSF50729">
    <property type="entry name" value="PH domain-like"/>
    <property type="match status" value="1"/>
</dbReference>
<feature type="region of interest" description="Disordered" evidence="1">
    <location>
        <begin position="326"/>
        <end position="385"/>
    </location>
</feature>
<dbReference type="Pfam" id="PF00241">
    <property type="entry name" value="Cofilin_ADF"/>
    <property type="match status" value="1"/>
</dbReference>
<evidence type="ECO:0000259" key="2">
    <source>
        <dbReference type="PROSITE" id="PS51263"/>
    </source>
</evidence>
<evidence type="ECO:0000256" key="1">
    <source>
        <dbReference type="SAM" id="MobiDB-lite"/>
    </source>
</evidence>
<feature type="compositionally biased region" description="Pro residues" evidence="1">
    <location>
        <begin position="130"/>
        <end position="140"/>
    </location>
</feature>
<dbReference type="Gene3D" id="3.40.20.10">
    <property type="entry name" value="Severin"/>
    <property type="match status" value="1"/>
</dbReference>
<feature type="region of interest" description="Disordered" evidence="1">
    <location>
        <begin position="127"/>
        <end position="164"/>
    </location>
</feature>
<proteinExistence type="predicted"/>
<feature type="compositionally biased region" description="Basic and acidic residues" evidence="1">
    <location>
        <begin position="335"/>
        <end position="352"/>
    </location>
</feature>
<gene>
    <name evidence="3" type="ORF">FA13DRAFT_1726818</name>
</gene>
<accession>A0A4Y7TQM5</accession>
<organism evidence="3 4">
    <name type="scientific">Coprinellus micaceus</name>
    <name type="common">Glistening ink-cap mushroom</name>
    <name type="synonym">Coprinus micaceus</name>
    <dbReference type="NCBI Taxonomy" id="71717"/>
    <lineage>
        <taxon>Eukaryota</taxon>
        <taxon>Fungi</taxon>
        <taxon>Dikarya</taxon>
        <taxon>Basidiomycota</taxon>
        <taxon>Agaricomycotina</taxon>
        <taxon>Agaricomycetes</taxon>
        <taxon>Agaricomycetidae</taxon>
        <taxon>Agaricales</taxon>
        <taxon>Agaricineae</taxon>
        <taxon>Psathyrellaceae</taxon>
        <taxon>Coprinellus</taxon>
    </lineage>
</organism>
<name>A0A4Y7TQM5_COPMI</name>
<evidence type="ECO:0000313" key="4">
    <source>
        <dbReference type="Proteomes" id="UP000298030"/>
    </source>
</evidence>
<dbReference type="OrthoDB" id="2123378at2759"/>
<dbReference type="SUPFAM" id="SSF55753">
    <property type="entry name" value="Actin depolymerizing proteins"/>
    <property type="match status" value="1"/>
</dbReference>
<dbReference type="Proteomes" id="UP000298030">
    <property type="component" value="Unassembled WGS sequence"/>
</dbReference>
<sequence>MFTNREITVSAYEAILSHELNWLVLRYSNDNPDDLELYSYGSDGLEQLKATLSGLEGISVIFYRDQAEDDSTYTLVTLIPSSTSPVPKARALVHSRRVGTVFNVQHTMLTIESPSQLTTTTIRKAVLAPDSPPSSPPLRPVPTMGASLSSEAPRSRIQRNKPKPITLDLTRRSFSETYAPHYPIPQQAPPVPPMPSIFANSKPSGMLGGLLRPRKRRNHTLHASHDVGDDLPPPIPPKDDFFPSKSTHQLYSPVDRRSPPPILLYSPKIRGSPPGSLSELGVISHAHDHYSYNLATTQLSGPPPPPKAHKTDLTLEQWKSIPLRGKWARDATLSDPKEREARRREAQRQREREEEEAVEEERRCQEEKRRLKEEATKREEEEEIDRKRRLEQELRFIASEKERKRQLEEEEEARKRLEIEERKRADRERRCEEHRRLEQWRKEREREAAEEARRAEMAKVQAEAERQRKIQQAEKLVAQAKSKEPAVTTGWVTIQFHDSLFWKRRYYRVIGDTLHLHRSPKDLHATLETVQLRGTVGGLKEWKDGYEELEAIPFSFVVEFKDDRQAWSMYADSEQDKFRFLGLVNHAAGL</sequence>